<sequence>MGTRESELTMRQSLTIRSLRAQNRAAALTHLITVGRGTRAEIAAATGLSPASATNIVADLIAEGLIAETGLLASRGGRPTSVLEPIADGAYFIGADVGERGVAVELFDLTMTRVDREFRGGSIEESTDTIGRDLTDAVEALRQRNSARWPRVRGVGLGLPGIVETDATGTQTLYAESLGWEPVPVRPLLDHDVPLFAENGAKTLAKAEQWFGAARGVEHAVVVLFGRGVGLGVISEGELIRGSASSATEWGHLRLDRNGPTCRCGRQGCIEALLGAQGILDRWAAAGGRFDGSGWTAIGELFDAAQSGDPVASATVDDVIADLGAALGGLVNLFNPQRLIVGGWVGMRMMEHLGPRIAEAVRAASLARPGGQFELHSCTFGGDTVALGAAIMPLESLIAAPVEESLSRAARSAG</sequence>
<evidence type="ECO:0000256" key="1">
    <source>
        <dbReference type="ARBA" id="ARBA00006479"/>
    </source>
</evidence>
<dbReference type="InterPro" id="IPR036390">
    <property type="entry name" value="WH_DNA-bd_sf"/>
</dbReference>
<comment type="similarity">
    <text evidence="1">Belongs to the ROK (NagC/XylR) family.</text>
</comment>
<dbReference type="Gene3D" id="3.30.420.40">
    <property type="match status" value="2"/>
</dbReference>
<dbReference type="PANTHER" id="PTHR18964:SF149">
    <property type="entry name" value="BIFUNCTIONAL UDP-N-ACETYLGLUCOSAMINE 2-EPIMERASE_N-ACETYLMANNOSAMINE KINASE"/>
    <property type="match status" value="1"/>
</dbReference>
<dbReference type="InterPro" id="IPR000600">
    <property type="entry name" value="ROK"/>
</dbReference>
<proteinExistence type="inferred from homology"/>
<dbReference type="OrthoDB" id="3534172at2"/>
<reference evidence="2 3" key="1">
    <citation type="submission" date="2019-01" db="EMBL/GenBank/DDBJ databases">
        <title>Agromyces.</title>
        <authorList>
            <person name="Li J."/>
        </authorList>
    </citation>
    <scope>NUCLEOTIDE SEQUENCE [LARGE SCALE GENOMIC DNA]</scope>
    <source>
        <strain evidence="2 3">DSM 15934</strain>
    </source>
</reference>
<evidence type="ECO:0000313" key="2">
    <source>
        <dbReference type="EMBL" id="RXZ68435.1"/>
    </source>
</evidence>
<accession>A0A4Q2KSI5</accession>
<dbReference type="Gene3D" id="1.10.10.10">
    <property type="entry name" value="Winged helix-like DNA-binding domain superfamily/Winged helix DNA-binding domain"/>
    <property type="match status" value="1"/>
</dbReference>
<dbReference type="AlphaFoldDB" id="A0A4Q2KSI5"/>
<dbReference type="InterPro" id="IPR043129">
    <property type="entry name" value="ATPase_NBD"/>
</dbReference>
<dbReference type="Proteomes" id="UP000293865">
    <property type="component" value="Unassembled WGS sequence"/>
</dbReference>
<dbReference type="PANTHER" id="PTHR18964">
    <property type="entry name" value="ROK (REPRESSOR, ORF, KINASE) FAMILY"/>
    <property type="match status" value="1"/>
</dbReference>
<dbReference type="Pfam" id="PF00480">
    <property type="entry name" value="ROK"/>
    <property type="match status" value="1"/>
</dbReference>
<evidence type="ECO:0000313" key="3">
    <source>
        <dbReference type="Proteomes" id="UP000293865"/>
    </source>
</evidence>
<protein>
    <submittedName>
        <fullName evidence="2">ROK family transcriptional regulator</fullName>
    </submittedName>
</protein>
<keyword evidence="3" id="KW-1185">Reference proteome</keyword>
<gene>
    <name evidence="2" type="ORF">ESP51_13645</name>
</gene>
<dbReference type="SUPFAM" id="SSF46785">
    <property type="entry name" value="Winged helix' DNA-binding domain"/>
    <property type="match status" value="1"/>
</dbReference>
<dbReference type="RefSeq" id="WP_129521448.1">
    <property type="nucleotide sequence ID" value="NZ_SDPN01000027.1"/>
</dbReference>
<dbReference type="EMBL" id="SDPN01000027">
    <property type="protein sequence ID" value="RXZ68435.1"/>
    <property type="molecule type" value="Genomic_DNA"/>
</dbReference>
<dbReference type="SUPFAM" id="SSF53067">
    <property type="entry name" value="Actin-like ATPase domain"/>
    <property type="match status" value="1"/>
</dbReference>
<dbReference type="InterPro" id="IPR036388">
    <property type="entry name" value="WH-like_DNA-bd_sf"/>
</dbReference>
<name>A0A4Q2KSI5_9MICO</name>
<comment type="caution">
    <text evidence="2">The sequence shown here is derived from an EMBL/GenBank/DDBJ whole genome shotgun (WGS) entry which is preliminary data.</text>
</comment>
<organism evidence="2 3">
    <name type="scientific">Agromyces albus</name>
    <dbReference type="NCBI Taxonomy" id="205332"/>
    <lineage>
        <taxon>Bacteria</taxon>
        <taxon>Bacillati</taxon>
        <taxon>Actinomycetota</taxon>
        <taxon>Actinomycetes</taxon>
        <taxon>Micrococcales</taxon>
        <taxon>Microbacteriaceae</taxon>
        <taxon>Agromyces</taxon>
    </lineage>
</organism>